<evidence type="ECO:0000256" key="8">
    <source>
        <dbReference type="ARBA" id="ARBA00023012"/>
    </source>
</evidence>
<dbReference type="GO" id="GO:0000155">
    <property type="term" value="F:phosphorelay sensor kinase activity"/>
    <property type="evidence" value="ECO:0007669"/>
    <property type="project" value="InterPro"/>
</dbReference>
<name>A0A850R294_9GAMM</name>
<evidence type="ECO:0000256" key="6">
    <source>
        <dbReference type="ARBA" id="ARBA00022692"/>
    </source>
</evidence>
<feature type="transmembrane region" description="Helical" evidence="12">
    <location>
        <begin position="36"/>
        <end position="56"/>
    </location>
</feature>
<feature type="domain" description="Response regulatory" evidence="14">
    <location>
        <begin position="491"/>
        <end position="607"/>
    </location>
</feature>
<evidence type="ECO:0000259" key="14">
    <source>
        <dbReference type="PROSITE" id="PS50110"/>
    </source>
</evidence>
<dbReference type="PRINTS" id="PR00344">
    <property type="entry name" value="BCTRLSENSOR"/>
</dbReference>
<dbReference type="PROSITE" id="PS50110">
    <property type="entry name" value="RESPONSE_REGULATORY"/>
    <property type="match status" value="1"/>
</dbReference>
<comment type="caution">
    <text evidence="15">The sequence shown here is derived from an EMBL/GenBank/DDBJ whole genome shotgun (WGS) entry which is preliminary data.</text>
</comment>
<keyword evidence="9 12" id="KW-0472">Membrane</keyword>
<sequence>MSVLAGLIHNATLLLALVAAYSLFIVRLPREHLAVRLLNGLIFGLVALVGMLYPLTLRPELIFDGRTVVVGLAGLFGGAPSAAVAASIAAAYRIWMGGPGVYMGVGTILTAAVLGSLFYALRRTDRVRVDVWTLALFGLLVHVLALAWIPLLPSDWRQSVLEQIVVPYLTVLPLLMVVLGLLLQSQERRVDDEKALRQAKAELQQRRDHLEALVEARTAELAAARDAAEAANRAKSEFLANMSHEIRTPLNAISGMAHLMRQAGLSPDQTARLDKLEAASTHLLNLINAILEFSKIEAGKLRLEEAPLRIDELVERVLSMLHERAEAKGLRIDSEVDPLPPCLLGDATRLQQALINYAGNAIKFTEQGRIRLRVTLAEEDATSALVRFEVEDTGTGIESEVLSRLFSVFEQGDNSITRRHGGTGLGLAITRRLAQLMGGEAGADSTPGVGSRFWFSARLSKADPTVFASSTEPLPTGGAEDRVKHDHAGCRVLLVEDEPINQEIARELLEEAGLSVDTADDGVEAVRLSTENDYALILMDMQMPNMDGLEATRRIRQGRRGADTPIVAMTANAFAEDRARCLEAGMNDFLTKPVMPETLYGVVDTWLSVPNGR</sequence>
<keyword evidence="7 12" id="KW-1133">Transmembrane helix</keyword>
<dbReference type="InterPro" id="IPR011620">
    <property type="entry name" value="Sig_transdc_His_kinase_LytS_TM"/>
</dbReference>
<accession>A0A850R294</accession>
<evidence type="ECO:0000256" key="2">
    <source>
        <dbReference type="ARBA" id="ARBA00004651"/>
    </source>
</evidence>
<dbReference type="GO" id="GO:0071555">
    <property type="term" value="P:cell wall organization"/>
    <property type="evidence" value="ECO:0007669"/>
    <property type="project" value="InterPro"/>
</dbReference>
<comment type="subcellular location">
    <subcellularLocation>
        <location evidence="2">Cell membrane</location>
        <topology evidence="2">Multi-pass membrane protein</topology>
    </subcellularLocation>
</comment>
<feature type="modified residue" description="4-aspartylphosphate" evidence="10">
    <location>
        <position position="540"/>
    </location>
</feature>
<evidence type="ECO:0000256" key="10">
    <source>
        <dbReference type="PROSITE-ProRule" id="PRU00169"/>
    </source>
</evidence>
<dbReference type="Pfam" id="PF07694">
    <property type="entry name" value="5TM-5TMR_LYT"/>
    <property type="match status" value="1"/>
</dbReference>
<keyword evidence="16" id="KW-1185">Reference proteome</keyword>
<dbReference type="EC" id="2.7.13.3" evidence="3"/>
<dbReference type="Gene3D" id="1.10.287.130">
    <property type="match status" value="1"/>
</dbReference>
<dbReference type="CDD" id="cd16922">
    <property type="entry name" value="HATPase_EvgS-ArcB-TorS-like"/>
    <property type="match status" value="1"/>
</dbReference>
<dbReference type="Pfam" id="PF00072">
    <property type="entry name" value="Response_reg"/>
    <property type="match status" value="1"/>
</dbReference>
<dbReference type="SMART" id="SM00388">
    <property type="entry name" value="HisKA"/>
    <property type="match status" value="1"/>
</dbReference>
<dbReference type="FunFam" id="3.30.565.10:FF:000010">
    <property type="entry name" value="Sensor histidine kinase RcsC"/>
    <property type="match status" value="1"/>
</dbReference>
<evidence type="ECO:0000256" key="1">
    <source>
        <dbReference type="ARBA" id="ARBA00000085"/>
    </source>
</evidence>
<feature type="coiled-coil region" evidence="11">
    <location>
        <begin position="193"/>
        <end position="220"/>
    </location>
</feature>
<keyword evidence="5 10" id="KW-0597">Phosphoprotein</keyword>
<dbReference type="SMART" id="SM00448">
    <property type="entry name" value="REC"/>
    <property type="match status" value="1"/>
</dbReference>
<evidence type="ECO:0000256" key="3">
    <source>
        <dbReference type="ARBA" id="ARBA00012438"/>
    </source>
</evidence>
<dbReference type="PANTHER" id="PTHR45339">
    <property type="entry name" value="HYBRID SIGNAL TRANSDUCTION HISTIDINE KINASE J"/>
    <property type="match status" value="1"/>
</dbReference>
<evidence type="ECO:0000256" key="11">
    <source>
        <dbReference type="SAM" id="Coils"/>
    </source>
</evidence>
<gene>
    <name evidence="15" type="ORF">HW932_00385</name>
</gene>
<dbReference type="SUPFAM" id="SSF55874">
    <property type="entry name" value="ATPase domain of HSP90 chaperone/DNA topoisomerase II/histidine kinase"/>
    <property type="match status" value="1"/>
</dbReference>
<feature type="transmembrane region" description="Helical" evidence="12">
    <location>
        <begin position="68"/>
        <end position="95"/>
    </location>
</feature>
<organism evidence="15 16">
    <name type="scientific">Allochromatium humboldtianum</name>
    <dbReference type="NCBI Taxonomy" id="504901"/>
    <lineage>
        <taxon>Bacteria</taxon>
        <taxon>Pseudomonadati</taxon>
        <taxon>Pseudomonadota</taxon>
        <taxon>Gammaproteobacteria</taxon>
        <taxon>Chromatiales</taxon>
        <taxon>Chromatiaceae</taxon>
        <taxon>Allochromatium</taxon>
    </lineage>
</organism>
<dbReference type="InterPro" id="IPR011006">
    <property type="entry name" value="CheY-like_superfamily"/>
</dbReference>
<evidence type="ECO:0000256" key="4">
    <source>
        <dbReference type="ARBA" id="ARBA00022475"/>
    </source>
</evidence>
<dbReference type="SUPFAM" id="SSF52172">
    <property type="entry name" value="CheY-like"/>
    <property type="match status" value="1"/>
</dbReference>
<dbReference type="CDD" id="cd00082">
    <property type="entry name" value="HisKA"/>
    <property type="match status" value="1"/>
</dbReference>
<dbReference type="SMART" id="SM00387">
    <property type="entry name" value="HATPase_c"/>
    <property type="match status" value="1"/>
</dbReference>
<protein>
    <recommendedName>
        <fullName evidence="3">histidine kinase</fullName>
        <ecNumber evidence="3">2.7.13.3</ecNumber>
    </recommendedName>
</protein>
<evidence type="ECO:0000256" key="7">
    <source>
        <dbReference type="ARBA" id="ARBA00022989"/>
    </source>
</evidence>
<dbReference type="InterPro" id="IPR004358">
    <property type="entry name" value="Sig_transdc_His_kin-like_C"/>
</dbReference>
<evidence type="ECO:0000313" key="15">
    <source>
        <dbReference type="EMBL" id="NVZ07714.1"/>
    </source>
</evidence>
<dbReference type="EMBL" id="JABZEO010000001">
    <property type="protein sequence ID" value="NVZ07714.1"/>
    <property type="molecule type" value="Genomic_DNA"/>
</dbReference>
<dbReference type="GO" id="GO:0005886">
    <property type="term" value="C:plasma membrane"/>
    <property type="evidence" value="ECO:0007669"/>
    <property type="project" value="UniProtKB-SubCell"/>
</dbReference>
<keyword evidence="4" id="KW-1003">Cell membrane</keyword>
<dbReference type="SUPFAM" id="SSF47384">
    <property type="entry name" value="Homodimeric domain of signal transducing histidine kinase"/>
    <property type="match status" value="1"/>
</dbReference>
<feature type="transmembrane region" description="Helical" evidence="12">
    <location>
        <begin position="164"/>
        <end position="183"/>
    </location>
</feature>
<keyword evidence="8" id="KW-0902">Two-component regulatory system</keyword>
<proteinExistence type="predicted"/>
<dbReference type="InterPro" id="IPR005467">
    <property type="entry name" value="His_kinase_dom"/>
</dbReference>
<evidence type="ECO:0000256" key="12">
    <source>
        <dbReference type="SAM" id="Phobius"/>
    </source>
</evidence>
<evidence type="ECO:0000256" key="9">
    <source>
        <dbReference type="ARBA" id="ARBA00023136"/>
    </source>
</evidence>
<keyword evidence="11" id="KW-0175">Coiled coil</keyword>
<dbReference type="PANTHER" id="PTHR45339:SF5">
    <property type="entry name" value="HISTIDINE KINASE"/>
    <property type="match status" value="1"/>
</dbReference>
<dbReference type="RefSeq" id="WP_176974525.1">
    <property type="nucleotide sequence ID" value="NZ_JABZEO010000001.1"/>
</dbReference>
<dbReference type="CDD" id="cd17546">
    <property type="entry name" value="REC_hyHK_CKI1_RcsC-like"/>
    <property type="match status" value="1"/>
</dbReference>
<dbReference type="InterPro" id="IPR036890">
    <property type="entry name" value="HATPase_C_sf"/>
</dbReference>
<dbReference type="Gene3D" id="3.40.50.2300">
    <property type="match status" value="1"/>
</dbReference>
<dbReference type="PROSITE" id="PS50109">
    <property type="entry name" value="HIS_KIN"/>
    <property type="match status" value="1"/>
</dbReference>
<evidence type="ECO:0000256" key="5">
    <source>
        <dbReference type="ARBA" id="ARBA00022553"/>
    </source>
</evidence>
<dbReference type="Proteomes" id="UP000592294">
    <property type="component" value="Unassembled WGS sequence"/>
</dbReference>
<dbReference type="InterPro" id="IPR036097">
    <property type="entry name" value="HisK_dim/P_sf"/>
</dbReference>
<dbReference type="Pfam" id="PF00512">
    <property type="entry name" value="HisKA"/>
    <property type="match status" value="1"/>
</dbReference>
<dbReference type="InterPro" id="IPR003594">
    <property type="entry name" value="HATPase_dom"/>
</dbReference>
<dbReference type="InterPro" id="IPR001789">
    <property type="entry name" value="Sig_transdc_resp-reg_receiver"/>
</dbReference>
<keyword evidence="6 12" id="KW-0812">Transmembrane</keyword>
<evidence type="ECO:0000313" key="16">
    <source>
        <dbReference type="Proteomes" id="UP000592294"/>
    </source>
</evidence>
<comment type="catalytic activity">
    <reaction evidence="1">
        <text>ATP + protein L-histidine = ADP + protein N-phospho-L-histidine.</text>
        <dbReference type="EC" id="2.7.13.3"/>
    </reaction>
</comment>
<evidence type="ECO:0000259" key="13">
    <source>
        <dbReference type="PROSITE" id="PS50109"/>
    </source>
</evidence>
<dbReference type="InterPro" id="IPR003661">
    <property type="entry name" value="HisK_dim/P_dom"/>
</dbReference>
<reference evidence="15 16" key="1">
    <citation type="submission" date="2020-06" db="EMBL/GenBank/DDBJ databases">
        <title>Whole-genome sequence of Allochromatium humboldtianum DSM 21881, type strain.</title>
        <authorList>
            <person name="Kyndt J.A."/>
            <person name="Meyer T.E."/>
        </authorList>
    </citation>
    <scope>NUCLEOTIDE SEQUENCE [LARGE SCALE GENOMIC DNA]</scope>
    <source>
        <strain evidence="15 16">DSM 21881</strain>
    </source>
</reference>
<dbReference type="Pfam" id="PF02518">
    <property type="entry name" value="HATPase_c"/>
    <property type="match status" value="1"/>
</dbReference>
<dbReference type="Gene3D" id="3.30.565.10">
    <property type="entry name" value="Histidine kinase-like ATPase, C-terminal domain"/>
    <property type="match status" value="1"/>
</dbReference>
<feature type="domain" description="Histidine kinase" evidence="13">
    <location>
        <begin position="241"/>
        <end position="461"/>
    </location>
</feature>
<feature type="transmembrane region" description="Helical" evidence="12">
    <location>
        <begin position="101"/>
        <end position="121"/>
    </location>
</feature>
<feature type="transmembrane region" description="Helical" evidence="12">
    <location>
        <begin position="133"/>
        <end position="152"/>
    </location>
</feature>
<dbReference type="AlphaFoldDB" id="A0A850R294"/>